<dbReference type="eggNOG" id="KOG0619">
    <property type="taxonomic scope" value="Eukaryota"/>
</dbReference>
<dbReference type="InterPro" id="IPR001611">
    <property type="entry name" value="Leu-rich_rpt"/>
</dbReference>
<evidence type="ECO:0000256" key="4">
    <source>
        <dbReference type="ARBA" id="ARBA00022737"/>
    </source>
</evidence>
<dbReference type="AlphaFoldDB" id="R0G8G0"/>
<feature type="signal peptide" evidence="7">
    <location>
        <begin position="1"/>
        <end position="24"/>
    </location>
</feature>
<keyword evidence="6" id="KW-0472">Membrane</keyword>
<dbReference type="OrthoDB" id="676979at2759"/>
<dbReference type="Pfam" id="PF13855">
    <property type="entry name" value="LRR_8"/>
    <property type="match status" value="2"/>
</dbReference>
<keyword evidence="5" id="KW-1133">Transmembrane helix</keyword>
<feature type="domain" description="Leucine-rich repeat-containing N-terminal plant-type" evidence="8">
    <location>
        <begin position="28"/>
        <end position="67"/>
    </location>
</feature>
<sequence length="453" mass="49449">MNSFSYTIFFAAVIALGCLTSTGATTCHPDDEAGLLAFKAGITRDPLGLLSNWKKGTNCCSWFGIICITDDRVTELRIFGGDTSLGRGTLWGTISPSLAKLEHLEAVSFTYLKLTGSFPQFLFKLPKLNLIRISDTLLSGPIPANIGTLKIGDLTLDNSRFTGPIPSSISNLTRLTWLSLGGNRLTGTIPDVFKSMKELRALDLGRNRFSGTLPLSIASLAPTLTYLDLSQNNLSGTIPNYLSRFKALSTLDLSRNQFSGVMPMGFAKLASIFHLRLSHNLLTGSFPTLNLTSGIGSLDLSYNYFHLNTIPKWVTTSPSIYNLKLVKCGINMSLDDWLPVNIKSFYYLDLSENEISGNPARFINQAGVLDEFQMSGNKLRFDLGKLNFTKSLKILDISRNLVFGKVPASLAGLKKLNLSQNHLCGKLPLTKFPASAFANNDCLCGFPLSPCKS</sequence>
<comment type="subcellular location">
    <subcellularLocation>
        <location evidence="1">Membrane</location>
        <topology evidence="1">Single-pass membrane protein</topology>
    </subcellularLocation>
</comment>
<evidence type="ECO:0000259" key="8">
    <source>
        <dbReference type="Pfam" id="PF08263"/>
    </source>
</evidence>
<dbReference type="InterPro" id="IPR013210">
    <property type="entry name" value="LRR_N_plant-typ"/>
</dbReference>
<keyword evidence="7" id="KW-0732">Signal</keyword>
<keyword evidence="4" id="KW-0677">Repeat</keyword>
<evidence type="ECO:0000256" key="1">
    <source>
        <dbReference type="ARBA" id="ARBA00004167"/>
    </source>
</evidence>
<feature type="chain" id="PRO_5004341051" description="Leucine-rich repeat-containing N-terminal plant-type domain-containing protein" evidence="7">
    <location>
        <begin position="25"/>
        <end position="453"/>
    </location>
</feature>
<evidence type="ECO:0000313" key="10">
    <source>
        <dbReference type="Proteomes" id="UP000029121"/>
    </source>
</evidence>
<reference evidence="10" key="1">
    <citation type="journal article" date="2013" name="Nat. Genet.">
        <title>The Capsella rubella genome and the genomic consequences of rapid mating system evolution.</title>
        <authorList>
            <person name="Slotte T."/>
            <person name="Hazzouri K.M."/>
            <person name="Agren J.A."/>
            <person name="Koenig D."/>
            <person name="Maumus F."/>
            <person name="Guo Y.L."/>
            <person name="Steige K."/>
            <person name="Platts A.E."/>
            <person name="Escobar J.S."/>
            <person name="Newman L.K."/>
            <person name="Wang W."/>
            <person name="Mandakova T."/>
            <person name="Vello E."/>
            <person name="Smith L.M."/>
            <person name="Henz S.R."/>
            <person name="Steffen J."/>
            <person name="Takuno S."/>
            <person name="Brandvain Y."/>
            <person name="Coop G."/>
            <person name="Andolfatto P."/>
            <person name="Hu T.T."/>
            <person name="Blanchette M."/>
            <person name="Clark R.M."/>
            <person name="Quesneville H."/>
            <person name="Nordborg M."/>
            <person name="Gaut B.S."/>
            <person name="Lysak M.A."/>
            <person name="Jenkins J."/>
            <person name="Grimwood J."/>
            <person name="Chapman J."/>
            <person name="Prochnik S."/>
            <person name="Shu S."/>
            <person name="Rokhsar D."/>
            <person name="Schmutz J."/>
            <person name="Weigel D."/>
            <person name="Wright S.I."/>
        </authorList>
    </citation>
    <scope>NUCLEOTIDE SEQUENCE [LARGE SCALE GENOMIC DNA]</scope>
    <source>
        <strain evidence="10">cv. Monte Gargano</strain>
    </source>
</reference>
<dbReference type="PANTHER" id="PTHR48065:SF11">
    <property type="entry name" value="OS11G0213300 PROTEIN"/>
    <property type="match status" value="1"/>
</dbReference>
<keyword evidence="10" id="KW-1185">Reference proteome</keyword>
<organism evidence="9 10">
    <name type="scientific">Capsella rubella</name>
    <dbReference type="NCBI Taxonomy" id="81985"/>
    <lineage>
        <taxon>Eukaryota</taxon>
        <taxon>Viridiplantae</taxon>
        <taxon>Streptophyta</taxon>
        <taxon>Embryophyta</taxon>
        <taxon>Tracheophyta</taxon>
        <taxon>Spermatophyta</taxon>
        <taxon>Magnoliopsida</taxon>
        <taxon>eudicotyledons</taxon>
        <taxon>Gunneridae</taxon>
        <taxon>Pentapetalae</taxon>
        <taxon>rosids</taxon>
        <taxon>malvids</taxon>
        <taxon>Brassicales</taxon>
        <taxon>Brassicaceae</taxon>
        <taxon>Camelineae</taxon>
        <taxon>Capsella</taxon>
    </lineage>
</organism>
<accession>R0G8G0</accession>
<dbReference type="Pfam" id="PF08263">
    <property type="entry name" value="LRRNT_2"/>
    <property type="match status" value="1"/>
</dbReference>
<dbReference type="InterPro" id="IPR003591">
    <property type="entry name" value="Leu-rich_rpt_typical-subtyp"/>
</dbReference>
<evidence type="ECO:0000256" key="3">
    <source>
        <dbReference type="ARBA" id="ARBA00022692"/>
    </source>
</evidence>
<gene>
    <name evidence="9" type="ORF">CARUB_v10015156mg</name>
</gene>
<dbReference type="STRING" id="81985.R0G8G0"/>
<dbReference type="Gene3D" id="3.80.10.10">
    <property type="entry name" value="Ribonuclease Inhibitor"/>
    <property type="match status" value="3"/>
</dbReference>
<dbReference type="InterPro" id="IPR032675">
    <property type="entry name" value="LRR_dom_sf"/>
</dbReference>
<dbReference type="GO" id="GO:0016020">
    <property type="term" value="C:membrane"/>
    <property type="evidence" value="ECO:0007669"/>
    <property type="project" value="UniProtKB-SubCell"/>
</dbReference>
<dbReference type="PRINTS" id="PR00019">
    <property type="entry name" value="LEURICHRPT"/>
</dbReference>
<dbReference type="SMART" id="SM00369">
    <property type="entry name" value="LRR_TYP"/>
    <property type="match status" value="4"/>
</dbReference>
<dbReference type="SUPFAM" id="SSF52047">
    <property type="entry name" value="RNI-like"/>
    <property type="match status" value="1"/>
</dbReference>
<evidence type="ECO:0000256" key="6">
    <source>
        <dbReference type="ARBA" id="ARBA00023136"/>
    </source>
</evidence>
<dbReference type="KEGG" id="crb:17893349"/>
<dbReference type="PANTHER" id="PTHR48065">
    <property type="entry name" value="OS10G0469600 PROTEIN"/>
    <property type="match status" value="1"/>
</dbReference>
<dbReference type="Proteomes" id="UP000029121">
    <property type="component" value="Unassembled WGS sequence"/>
</dbReference>
<evidence type="ECO:0000256" key="7">
    <source>
        <dbReference type="SAM" id="SignalP"/>
    </source>
</evidence>
<dbReference type="EMBL" id="KB870807">
    <property type="protein sequence ID" value="EOA31917.1"/>
    <property type="molecule type" value="Genomic_DNA"/>
</dbReference>
<evidence type="ECO:0000256" key="2">
    <source>
        <dbReference type="ARBA" id="ARBA00022614"/>
    </source>
</evidence>
<evidence type="ECO:0000256" key="5">
    <source>
        <dbReference type="ARBA" id="ARBA00022989"/>
    </source>
</evidence>
<name>R0G8G0_9BRAS</name>
<dbReference type="FunFam" id="3.80.10.10:FF:000095">
    <property type="entry name" value="LRR receptor-like serine/threonine-protein kinase GSO1"/>
    <property type="match status" value="1"/>
</dbReference>
<proteinExistence type="predicted"/>
<evidence type="ECO:0000313" key="9">
    <source>
        <dbReference type="EMBL" id="EOA31917.1"/>
    </source>
</evidence>
<keyword evidence="2" id="KW-0433">Leucine-rich repeat</keyword>
<protein>
    <recommendedName>
        <fullName evidence="8">Leucine-rich repeat-containing N-terminal plant-type domain-containing protein</fullName>
    </recommendedName>
</protein>
<keyword evidence="3" id="KW-0812">Transmembrane</keyword>